<dbReference type="InterPro" id="IPR002376">
    <property type="entry name" value="Formyl_transf_N"/>
</dbReference>
<evidence type="ECO:0000256" key="3">
    <source>
        <dbReference type="ARBA" id="ARBA00022755"/>
    </source>
</evidence>
<keyword evidence="9" id="KW-1185">Reference proteome</keyword>
<dbReference type="EMBL" id="CP080467">
    <property type="protein sequence ID" value="UNO50758.1"/>
    <property type="molecule type" value="Genomic_DNA"/>
</dbReference>
<dbReference type="Pfam" id="PF00551">
    <property type="entry name" value="Formyl_trans_N"/>
    <property type="match status" value="1"/>
</dbReference>
<evidence type="ECO:0000313" key="9">
    <source>
        <dbReference type="Proteomes" id="UP000829401"/>
    </source>
</evidence>
<dbReference type="PROSITE" id="PS00373">
    <property type="entry name" value="GART"/>
    <property type="match status" value="1"/>
</dbReference>
<keyword evidence="2 6" id="KW-0808">Transferase</keyword>
<dbReference type="Gene3D" id="3.40.50.170">
    <property type="entry name" value="Formyl transferase, N-terminal domain"/>
    <property type="match status" value="1"/>
</dbReference>
<dbReference type="PANTHER" id="PTHR43369">
    <property type="entry name" value="PHOSPHORIBOSYLGLYCINAMIDE FORMYLTRANSFERASE"/>
    <property type="match status" value="1"/>
</dbReference>
<keyword evidence="3 6" id="KW-0658">Purine biosynthesis</keyword>
<name>A0A9E6ZK69_ALIAG</name>
<comment type="pathway">
    <text evidence="1 6">Purine metabolism; IMP biosynthesis via de novo pathway; N(2)-formyl-N(1)-(5-phospho-D-ribosyl)glycinamide from N(1)-(5-phospho-D-ribosyl)glycinamide (10-formyl THF route): step 1/1.</text>
</comment>
<gene>
    <name evidence="6 8" type="primary">purN</name>
    <name evidence="8" type="ORF">K1I37_04200</name>
</gene>
<dbReference type="InterPro" id="IPR036477">
    <property type="entry name" value="Formyl_transf_N_sf"/>
</dbReference>
<dbReference type="InterPro" id="IPR001555">
    <property type="entry name" value="GART_AS"/>
</dbReference>
<evidence type="ECO:0000256" key="1">
    <source>
        <dbReference type="ARBA" id="ARBA00005054"/>
    </source>
</evidence>
<evidence type="ECO:0000313" key="8">
    <source>
        <dbReference type="EMBL" id="UNO50758.1"/>
    </source>
</evidence>
<proteinExistence type="inferred from homology"/>
<comment type="similarity">
    <text evidence="4 6">Belongs to the GART family.</text>
</comment>
<evidence type="ECO:0000256" key="5">
    <source>
        <dbReference type="ARBA" id="ARBA00047664"/>
    </source>
</evidence>
<dbReference type="KEGG" id="aaco:K1I37_04200"/>
<dbReference type="GO" id="GO:0004644">
    <property type="term" value="F:phosphoribosylglycinamide formyltransferase activity"/>
    <property type="evidence" value="ECO:0007669"/>
    <property type="project" value="UniProtKB-UniRule"/>
</dbReference>
<feature type="binding site" evidence="6">
    <location>
        <position position="106"/>
    </location>
    <ligand>
        <name>(6R)-10-formyltetrahydrofolate</name>
        <dbReference type="ChEBI" id="CHEBI:195366"/>
    </ligand>
</feature>
<feature type="site" description="Raises pKa of active site His" evidence="6">
    <location>
        <position position="149"/>
    </location>
</feature>
<sequence>MRLGFLASYNGSSMQAILRAIDTGRLAAEAAVAISNNPDAGALSAAKQAGIPAFCLNAKRCGGEEAVDGEIVRVLQAHQVDYVVLSGYMKRIGKRTLEQFPERILNVHPSLLPAFGGPGMYGMRVHTAVLESGATETGATVHLVDELYDNGRILAQTRVPVLPSDTPDSLRMRVAATEGELYIQVLQQLIQAP</sequence>
<reference evidence="9" key="1">
    <citation type="journal article" date="2022" name="G3 (Bethesda)">
        <title>Unveiling the complete genome sequence of Alicyclobacillus acidoterrestris DSM 3922T, a taint-producing strain.</title>
        <authorList>
            <person name="Leonardo I.C."/>
            <person name="Barreto Crespo M.T."/>
            <person name="Gaspar F.B."/>
        </authorList>
    </citation>
    <scope>NUCLEOTIDE SEQUENCE [LARGE SCALE GENOMIC DNA]</scope>
    <source>
        <strain evidence="9">DSM 3922</strain>
    </source>
</reference>
<dbReference type="PANTHER" id="PTHR43369:SF2">
    <property type="entry name" value="PHOSPHORIBOSYLGLYCINAMIDE FORMYLTRANSFERASE"/>
    <property type="match status" value="1"/>
</dbReference>
<evidence type="ECO:0000256" key="6">
    <source>
        <dbReference type="HAMAP-Rule" id="MF_01930"/>
    </source>
</evidence>
<evidence type="ECO:0000256" key="4">
    <source>
        <dbReference type="ARBA" id="ARBA00038440"/>
    </source>
</evidence>
<dbReference type="InterPro" id="IPR004607">
    <property type="entry name" value="GART"/>
</dbReference>
<dbReference type="AlphaFoldDB" id="A0A9E6ZK69"/>
<accession>A0A9E6ZK69</accession>
<dbReference type="EC" id="2.1.2.2" evidence="6"/>
<dbReference type="GO" id="GO:0006189">
    <property type="term" value="P:'de novo' IMP biosynthetic process"/>
    <property type="evidence" value="ECO:0007669"/>
    <property type="project" value="UniProtKB-UniRule"/>
</dbReference>
<feature type="domain" description="Formyl transferase N-terminal" evidence="7">
    <location>
        <begin position="1"/>
        <end position="186"/>
    </location>
</feature>
<comment type="function">
    <text evidence="6">Catalyzes the transfer of a formyl group from 10-formyltetrahydrofolate to 5-phospho-ribosyl-glycinamide (GAR), producing 5-phospho-ribosyl-N-formylglycinamide (FGAR) and tetrahydrofolate.</text>
</comment>
<dbReference type="RefSeq" id="WP_031219268.1">
    <property type="nucleotide sequence ID" value="NZ_AURB01000190.1"/>
</dbReference>
<dbReference type="CDD" id="cd08645">
    <property type="entry name" value="FMT_core_GART"/>
    <property type="match status" value="1"/>
</dbReference>
<feature type="active site" description="Proton donor" evidence="6">
    <location>
        <position position="108"/>
    </location>
</feature>
<dbReference type="NCBIfam" id="TIGR00639">
    <property type="entry name" value="PurN"/>
    <property type="match status" value="1"/>
</dbReference>
<organism evidence="8 9">
    <name type="scientific">Alicyclobacillus acidoterrestris (strain ATCC 49025 / DSM 3922 / CIP 106132 / NCIMB 13137 / GD3B)</name>
    <dbReference type="NCBI Taxonomy" id="1356854"/>
    <lineage>
        <taxon>Bacteria</taxon>
        <taxon>Bacillati</taxon>
        <taxon>Bacillota</taxon>
        <taxon>Bacilli</taxon>
        <taxon>Bacillales</taxon>
        <taxon>Alicyclobacillaceae</taxon>
        <taxon>Alicyclobacillus</taxon>
    </lineage>
</organism>
<evidence type="ECO:0000256" key="2">
    <source>
        <dbReference type="ARBA" id="ARBA00022679"/>
    </source>
</evidence>
<dbReference type="HAMAP" id="MF_01930">
    <property type="entry name" value="PurN"/>
    <property type="match status" value="1"/>
</dbReference>
<feature type="binding site" evidence="6">
    <location>
        <position position="60"/>
    </location>
    <ligand>
        <name>(6R)-10-formyltetrahydrofolate</name>
        <dbReference type="ChEBI" id="CHEBI:195366"/>
    </ligand>
</feature>
<comment type="caution">
    <text evidence="6">Lacks conserved residue(s) required for the propagation of feature annotation.</text>
</comment>
<dbReference type="OrthoDB" id="9806170at2"/>
<dbReference type="SUPFAM" id="SSF53328">
    <property type="entry name" value="Formyltransferase"/>
    <property type="match status" value="1"/>
</dbReference>
<comment type="catalytic activity">
    <reaction evidence="5 6">
        <text>N(1)-(5-phospho-beta-D-ribosyl)glycinamide + (6R)-10-formyltetrahydrofolate = N(2)-formyl-N(1)-(5-phospho-beta-D-ribosyl)glycinamide + (6S)-5,6,7,8-tetrahydrofolate + H(+)</text>
        <dbReference type="Rhea" id="RHEA:15053"/>
        <dbReference type="ChEBI" id="CHEBI:15378"/>
        <dbReference type="ChEBI" id="CHEBI:57453"/>
        <dbReference type="ChEBI" id="CHEBI:143788"/>
        <dbReference type="ChEBI" id="CHEBI:147286"/>
        <dbReference type="ChEBI" id="CHEBI:195366"/>
        <dbReference type="EC" id="2.1.2.2"/>
    </reaction>
</comment>
<dbReference type="GO" id="GO:0005829">
    <property type="term" value="C:cytosol"/>
    <property type="evidence" value="ECO:0007669"/>
    <property type="project" value="TreeGrafter"/>
</dbReference>
<dbReference type="Proteomes" id="UP000829401">
    <property type="component" value="Chromosome"/>
</dbReference>
<evidence type="ECO:0000259" key="7">
    <source>
        <dbReference type="Pfam" id="PF00551"/>
    </source>
</evidence>
<protein>
    <recommendedName>
        <fullName evidence="6">Phosphoribosylglycinamide formyltransferase</fullName>
        <ecNumber evidence="6">2.1.2.2</ecNumber>
    </recommendedName>
    <alternativeName>
        <fullName evidence="6">5'-phosphoribosylglycinamide transformylase</fullName>
    </alternativeName>
    <alternativeName>
        <fullName evidence="6">GAR transformylase</fullName>
        <shortName evidence="6">GART</shortName>
    </alternativeName>
</protein>